<evidence type="ECO:0000313" key="8">
    <source>
        <dbReference type="EMBL" id="KIO23127.1"/>
    </source>
</evidence>
<organism evidence="8 9">
    <name type="scientific">Tulasnella calospora MUT 4182</name>
    <dbReference type="NCBI Taxonomy" id="1051891"/>
    <lineage>
        <taxon>Eukaryota</taxon>
        <taxon>Fungi</taxon>
        <taxon>Dikarya</taxon>
        <taxon>Basidiomycota</taxon>
        <taxon>Agaricomycotina</taxon>
        <taxon>Agaricomycetes</taxon>
        <taxon>Cantharellales</taxon>
        <taxon>Tulasnellaceae</taxon>
        <taxon>Tulasnella</taxon>
    </lineage>
</organism>
<dbReference type="GO" id="GO:0016251">
    <property type="term" value="F:RNA polymerase II general transcription initiation factor activity"/>
    <property type="evidence" value="ECO:0007669"/>
    <property type="project" value="TreeGrafter"/>
</dbReference>
<evidence type="ECO:0000256" key="6">
    <source>
        <dbReference type="ARBA" id="ARBA00072882"/>
    </source>
</evidence>
<dbReference type="OrthoDB" id="28335at2759"/>
<dbReference type="PANTHER" id="PTHR13218:SF8">
    <property type="entry name" value="TRANSCRIPTION INITIATION FACTOR TFIID SUBUNIT 11"/>
    <property type="match status" value="1"/>
</dbReference>
<evidence type="ECO:0000313" key="9">
    <source>
        <dbReference type="Proteomes" id="UP000054248"/>
    </source>
</evidence>
<reference evidence="9" key="2">
    <citation type="submission" date="2015-01" db="EMBL/GenBank/DDBJ databases">
        <title>Evolutionary Origins and Diversification of the Mycorrhizal Mutualists.</title>
        <authorList>
            <consortium name="DOE Joint Genome Institute"/>
            <consortium name="Mycorrhizal Genomics Consortium"/>
            <person name="Kohler A."/>
            <person name="Kuo A."/>
            <person name="Nagy L.G."/>
            <person name="Floudas D."/>
            <person name="Copeland A."/>
            <person name="Barry K.W."/>
            <person name="Cichocki N."/>
            <person name="Veneault-Fourrey C."/>
            <person name="LaButti K."/>
            <person name="Lindquist E.A."/>
            <person name="Lipzen A."/>
            <person name="Lundell T."/>
            <person name="Morin E."/>
            <person name="Murat C."/>
            <person name="Riley R."/>
            <person name="Ohm R."/>
            <person name="Sun H."/>
            <person name="Tunlid A."/>
            <person name="Henrissat B."/>
            <person name="Grigoriev I.V."/>
            <person name="Hibbett D.S."/>
            <person name="Martin F."/>
        </authorList>
    </citation>
    <scope>NUCLEOTIDE SEQUENCE [LARGE SCALE GENOMIC DNA]</scope>
    <source>
        <strain evidence="9">MUT 4182</strain>
    </source>
</reference>
<gene>
    <name evidence="8" type="ORF">M407DRAFT_78469</name>
</gene>
<keyword evidence="5" id="KW-0539">Nucleus</keyword>
<dbReference type="PANTHER" id="PTHR13218">
    <property type="entry name" value="TRANSCRIPTION INITIATION FACTOR TFIID SUBUNIT 11-RELATED"/>
    <property type="match status" value="1"/>
</dbReference>
<dbReference type="EMBL" id="KN823092">
    <property type="protein sequence ID" value="KIO23127.1"/>
    <property type="molecule type" value="Genomic_DNA"/>
</dbReference>
<evidence type="ECO:0000259" key="7">
    <source>
        <dbReference type="Pfam" id="PF04719"/>
    </source>
</evidence>
<dbReference type="AlphaFoldDB" id="A0A0C3LNX5"/>
<dbReference type="InterPro" id="IPR045127">
    <property type="entry name" value="TAF11-like"/>
</dbReference>
<keyword evidence="3" id="KW-0805">Transcription regulation</keyword>
<dbReference type="Pfam" id="PF04719">
    <property type="entry name" value="TAFII28"/>
    <property type="match status" value="1"/>
</dbReference>
<dbReference type="GO" id="GO:0046982">
    <property type="term" value="F:protein heterodimerization activity"/>
    <property type="evidence" value="ECO:0007669"/>
    <property type="project" value="InterPro"/>
</dbReference>
<dbReference type="InterPro" id="IPR009072">
    <property type="entry name" value="Histone-fold"/>
</dbReference>
<keyword evidence="4" id="KW-0804">Transcription</keyword>
<accession>A0A0C3LNX5</accession>
<dbReference type="GO" id="GO:0051123">
    <property type="term" value="P:RNA polymerase II preinitiation complex assembly"/>
    <property type="evidence" value="ECO:0007669"/>
    <property type="project" value="InterPro"/>
</dbReference>
<dbReference type="Proteomes" id="UP000054248">
    <property type="component" value="Unassembled WGS sequence"/>
</dbReference>
<evidence type="ECO:0000256" key="5">
    <source>
        <dbReference type="ARBA" id="ARBA00023242"/>
    </source>
</evidence>
<dbReference type="GO" id="GO:0016787">
    <property type="term" value="F:hydrolase activity"/>
    <property type="evidence" value="ECO:0007669"/>
    <property type="project" value="UniProtKB-KW"/>
</dbReference>
<feature type="domain" description="TAFII28-like protein" evidence="7">
    <location>
        <begin position="1"/>
        <end position="83"/>
    </location>
</feature>
<evidence type="ECO:0000256" key="2">
    <source>
        <dbReference type="ARBA" id="ARBA00009788"/>
    </source>
</evidence>
<evidence type="ECO:0000256" key="4">
    <source>
        <dbReference type="ARBA" id="ARBA00023163"/>
    </source>
</evidence>
<evidence type="ECO:0000256" key="1">
    <source>
        <dbReference type="ARBA" id="ARBA00004123"/>
    </source>
</evidence>
<dbReference type="FunFam" id="1.10.20.10:FF:000061">
    <property type="entry name" value="TFIID subunit"/>
    <property type="match status" value="1"/>
</dbReference>
<keyword evidence="9" id="KW-1185">Reference proteome</keyword>
<keyword evidence="8" id="KW-0378">Hydrolase</keyword>
<comment type="subcellular location">
    <subcellularLocation>
        <location evidence="1">Nucleus</location>
    </subcellularLocation>
</comment>
<comment type="similarity">
    <text evidence="2">Belongs to the TAF11 family.</text>
</comment>
<dbReference type="HOGENOM" id="CLU_088696_2_2_1"/>
<dbReference type="InterPro" id="IPR006809">
    <property type="entry name" value="TAFII28_dom"/>
</dbReference>
<reference evidence="8 9" key="1">
    <citation type="submission" date="2014-04" db="EMBL/GenBank/DDBJ databases">
        <authorList>
            <consortium name="DOE Joint Genome Institute"/>
            <person name="Kuo A."/>
            <person name="Girlanda M."/>
            <person name="Perotto S."/>
            <person name="Kohler A."/>
            <person name="Nagy L.G."/>
            <person name="Floudas D."/>
            <person name="Copeland A."/>
            <person name="Barry K.W."/>
            <person name="Cichocki N."/>
            <person name="Veneault-Fourrey C."/>
            <person name="LaButti K."/>
            <person name="Lindquist E.A."/>
            <person name="Lipzen A."/>
            <person name="Lundell T."/>
            <person name="Morin E."/>
            <person name="Murat C."/>
            <person name="Sun H."/>
            <person name="Tunlid A."/>
            <person name="Henrissat B."/>
            <person name="Grigoriev I.V."/>
            <person name="Hibbett D.S."/>
            <person name="Martin F."/>
            <person name="Nordberg H.P."/>
            <person name="Cantor M.N."/>
            <person name="Hua S.X."/>
        </authorList>
    </citation>
    <scope>NUCLEOTIDE SEQUENCE [LARGE SCALE GENOMIC DNA]</scope>
    <source>
        <strain evidence="8 9">MUT 4182</strain>
    </source>
</reference>
<dbReference type="GO" id="GO:0005669">
    <property type="term" value="C:transcription factor TFIID complex"/>
    <property type="evidence" value="ECO:0007669"/>
    <property type="project" value="InterPro"/>
</dbReference>
<name>A0A0C3LNX5_9AGAM</name>
<dbReference type="STRING" id="1051891.A0A0C3LNX5"/>
<dbReference type="CDD" id="cd08048">
    <property type="entry name" value="HFD_TAF11"/>
    <property type="match status" value="1"/>
</dbReference>
<evidence type="ECO:0000256" key="3">
    <source>
        <dbReference type="ARBA" id="ARBA00023015"/>
    </source>
</evidence>
<sequence>MENFTQDQHDRYEQYRRSAINKNTVRKFINHTFGTNPSMNVAQVISGFSKVFVGEMVEKARQVQQSRGESGPLAPEHLREAYRMYTEEKGKVGVALPQRGKRLFFR</sequence>
<dbReference type="Gene3D" id="1.10.20.10">
    <property type="entry name" value="Histone, subunit A"/>
    <property type="match status" value="1"/>
</dbReference>
<dbReference type="SUPFAM" id="SSF47113">
    <property type="entry name" value="Histone-fold"/>
    <property type="match status" value="1"/>
</dbReference>
<protein>
    <recommendedName>
        <fullName evidence="6">Transcription initiation factor TFIID subunit 11</fullName>
    </recommendedName>
</protein>
<proteinExistence type="inferred from homology"/>